<evidence type="ECO:0000313" key="1">
    <source>
        <dbReference type="EMBL" id="KKL50622.1"/>
    </source>
</evidence>
<organism evidence="1">
    <name type="scientific">marine sediment metagenome</name>
    <dbReference type="NCBI Taxonomy" id="412755"/>
    <lineage>
        <taxon>unclassified sequences</taxon>
        <taxon>metagenomes</taxon>
        <taxon>ecological metagenomes</taxon>
    </lineage>
</organism>
<gene>
    <name evidence="1" type="ORF">LCGC14_2303660</name>
</gene>
<protein>
    <submittedName>
        <fullName evidence="1">Uncharacterized protein</fullName>
    </submittedName>
</protein>
<reference evidence="1" key="1">
    <citation type="journal article" date="2015" name="Nature">
        <title>Complex archaea that bridge the gap between prokaryotes and eukaryotes.</title>
        <authorList>
            <person name="Spang A."/>
            <person name="Saw J.H."/>
            <person name="Jorgensen S.L."/>
            <person name="Zaremba-Niedzwiedzka K."/>
            <person name="Martijn J."/>
            <person name="Lind A.E."/>
            <person name="van Eijk R."/>
            <person name="Schleper C."/>
            <person name="Guy L."/>
            <person name="Ettema T.J."/>
        </authorList>
    </citation>
    <scope>NUCLEOTIDE SEQUENCE</scope>
</reference>
<feature type="non-terminal residue" evidence="1">
    <location>
        <position position="57"/>
    </location>
</feature>
<dbReference type="AlphaFoldDB" id="A0A0F9FHM5"/>
<proteinExistence type="predicted"/>
<name>A0A0F9FHM5_9ZZZZ</name>
<dbReference type="EMBL" id="LAZR01032533">
    <property type="protein sequence ID" value="KKL50622.1"/>
    <property type="molecule type" value="Genomic_DNA"/>
</dbReference>
<comment type="caution">
    <text evidence="1">The sequence shown here is derived from an EMBL/GenBank/DDBJ whole genome shotgun (WGS) entry which is preliminary data.</text>
</comment>
<accession>A0A0F9FHM5</accession>
<sequence length="57" mass="6446">MINIKEVEEYAISQLESLRIEVVPGAAAATVNGKQYGVPYTEYAFSFEPEDWRKAVH</sequence>